<sequence>MQSQQRGVVEVLASVRQQLEKRGARGIRELGRTFRALDSFDGNKKVDPQEFAVGLRENGVVLSSQEASILFRYFDKDGDGSVNFDEFLVGIRGSPNGRRQALIDKAFLKFDRDGNGYIDAADLRGVYNCQFHPKVQRGQMTEDQALTEFLSSFNDRNRDGRITKDEWDEYYAAVSSSIDNDDHFVQLMKTAWRLD</sequence>
<dbReference type="InterPro" id="IPR011992">
    <property type="entry name" value="EF-hand-dom_pair"/>
</dbReference>
<keyword evidence="6" id="KW-1185">Reference proteome</keyword>
<dbReference type="PANTHER" id="PTHR34524:SF6">
    <property type="entry name" value="CALCYPHOSINE LIKE"/>
    <property type="match status" value="1"/>
</dbReference>
<dbReference type="SMART" id="SM00054">
    <property type="entry name" value="EFh"/>
    <property type="match status" value="4"/>
</dbReference>
<dbReference type="SUPFAM" id="SSF47473">
    <property type="entry name" value="EF-hand"/>
    <property type="match status" value="1"/>
</dbReference>
<keyword evidence="3" id="KW-0106">Calcium</keyword>
<name>A0AAU9JZH5_9CILI</name>
<gene>
    <name evidence="5" type="ORF">BSTOLATCC_MIC52432</name>
</gene>
<reference evidence="5" key="1">
    <citation type="submission" date="2021-09" db="EMBL/GenBank/DDBJ databases">
        <authorList>
            <consortium name="AG Swart"/>
            <person name="Singh M."/>
            <person name="Singh A."/>
            <person name="Seah K."/>
            <person name="Emmerich C."/>
        </authorList>
    </citation>
    <scope>NUCLEOTIDE SEQUENCE</scope>
    <source>
        <strain evidence="5">ATCC30299</strain>
    </source>
</reference>
<dbReference type="PRINTS" id="PR00450">
    <property type="entry name" value="RECOVERIN"/>
</dbReference>
<dbReference type="GO" id="GO:0005509">
    <property type="term" value="F:calcium ion binding"/>
    <property type="evidence" value="ECO:0007669"/>
    <property type="project" value="InterPro"/>
</dbReference>
<dbReference type="Gene3D" id="1.10.238.10">
    <property type="entry name" value="EF-hand"/>
    <property type="match status" value="2"/>
</dbReference>
<dbReference type="Pfam" id="PF13499">
    <property type="entry name" value="EF-hand_7"/>
    <property type="match status" value="2"/>
</dbReference>
<evidence type="ECO:0000256" key="2">
    <source>
        <dbReference type="ARBA" id="ARBA00022737"/>
    </source>
</evidence>
<feature type="domain" description="EF-hand" evidence="4">
    <location>
        <begin position="98"/>
        <end position="133"/>
    </location>
</feature>
<comment type="caution">
    <text evidence="5">The sequence shown here is derived from an EMBL/GenBank/DDBJ whole genome shotgun (WGS) entry which is preliminary data.</text>
</comment>
<evidence type="ECO:0000313" key="6">
    <source>
        <dbReference type="Proteomes" id="UP001162131"/>
    </source>
</evidence>
<dbReference type="InterPro" id="IPR018247">
    <property type="entry name" value="EF_Hand_1_Ca_BS"/>
</dbReference>
<accession>A0AAU9JZH5</accession>
<evidence type="ECO:0000259" key="4">
    <source>
        <dbReference type="PROSITE" id="PS50222"/>
    </source>
</evidence>
<keyword evidence="2" id="KW-0677">Repeat</keyword>
<dbReference type="PROSITE" id="PS00018">
    <property type="entry name" value="EF_HAND_1"/>
    <property type="match status" value="3"/>
</dbReference>
<keyword evidence="1" id="KW-0479">Metal-binding</keyword>
<dbReference type="InterPro" id="IPR002048">
    <property type="entry name" value="EF_hand_dom"/>
</dbReference>
<organism evidence="5 6">
    <name type="scientific">Blepharisma stoltei</name>
    <dbReference type="NCBI Taxonomy" id="1481888"/>
    <lineage>
        <taxon>Eukaryota</taxon>
        <taxon>Sar</taxon>
        <taxon>Alveolata</taxon>
        <taxon>Ciliophora</taxon>
        <taxon>Postciliodesmatophora</taxon>
        <taxon>Heterotrichea</taxon>
        <taxon>Heterotrichida</taxon>
        <taxon>Blepharismidae</taxon>
        <taxon>Blepharisma</taxon>
    </lineage>
</organism>
<evidence type="ECO:0000256" key="1">
    <source>
        <dbReference type="ARBA" id="ARBA00022723"/>
    </source>
</evidence>
<proteinExistence type="predicted"/>
<dbReference type="AlphaFoldDB" id="A0AAU9JZH5"/>
<evidence type="ECO:0000256" key="3">
    <source>
        <dbReference type="ARBA" id="ARBA00022837"/>
    </source>
</evidence>
<protein>
    <recommendedName>
        <fullName evidence="4">EF-hand domain-containing protein</fullName>
    </recommendedName>
</protein>
<dbReference type="Proteomes" id="UP001162131">
    <property type="component" value="Unassembled WGS sequence"/>
</dbReference>
<feature type="domain" description="EF-hand" evidence="4">
    <location>
        <begin position="62"/>
        <end position="97"/>
    </location>
</feature>
<dbReference type="EMBL" id="CAJZBQ010000052">
    <property type="protein sequence ID" value="CAG9331026.1"/>
    <property type="molecule type" value="Genomic_DNA"/>
</dbReference>
<dbReference type="InterPro" id="IPR051581">
    <property type="entry name" value="Ca-bind"/>
</dbReference>
<evidence type="ECO:0000313" key="5">
    <source>
        <dbReference type="EMBL" id="CAG9331026.1"/>
    </source>
</evidence>
<dbReference type="CDD" id="cd00051">
    <property type="entry name" value="EFh"/>
    <property type="match status" value="3"/>
</dbReference>
<dbReference type="PROSITE" id="PS50222">
    <property type="entry name" value="EF_HAND_2"/>
    <property type="match status" value="2"/>
</dbReference>
<dbReference type="PANTHER" id="PTHR34524">
    <property type="entry name" value="CALCYPHOSIN"/>
    <property type="match status" value="1"/>
</dbReference>